<keyword evidence="1" id="KW-0472">Membrane</keyword>
<dbReference type="PANTHER" id="PTHR40465">
    <property type="entry name" value="CHROMOSOME 1, WHOLE GENOME SHOTGUN SEQUENCE"/>
    <property type="match status" value="1"/>
</dbReference>
<keyword evidence="1" id="KW-0812">Transmembrane</keyword>
<accession>W4JRK7</accession>
<feature type="transmembrane region" description="Helical" evidence="1">
    <location>
        <begin position="99"/>
        <end position="116"/>
    </location>
</feature>
<proteinExistence type="predicted"/>
<dbReference type="STRING" id="747525.W4JRK7"/>
<keyword evidence="3" id="KW-1185">Reference proteome</keyword>
<dbReference type="RefSeq" id="XP_009552384.1">
    <property type="nucleotide sequence ID" value="XM_009554089.1"/>
</dbReference>
<dbReference type="AlphaFoldDB" id="W4JRK7"/>
<feature type="transmembrane region" description="Helical" evidence="1">
    <location>
        <begin position="20"/>
        <end position="48"/>
    </location>
</feature>
<dbReference type="EMBL" id="KI925465">
    <property type="protein sequence ID" value="ETW76173.1"/>
    <property type="molecule type" value="Genomic_DNA"/>
</dbReference>
<protein>
    <submittedName>
        <fullName evidence="2">Uncharacterized protein</fullName>
    </submittedName>
</protein>
<reference evidence="2 3" key="1">
    <citation type="journal article" date="2012" name="New Phytol.">
        <title>Insight into trade-off between wood decay and parasitism from the genome of a fungal forest pathogen.</title>
        <authorList>
            <person name="Olson A."/>
            <person name="Aerts A."/>
            <person name="Asiegbu F."/>
            <person name="Belbahri L."/>
            <person name="Bouzid O."/>
            <person name="Broberg A."/>
            <person name="Canback B."/>
            <person name="Coutinho P.M."/>
            <person name="Cullen D."/>
            <person name="Dalman K."/>
            <person name="Deflorio G."/>
            <person name="van Diepen L.T."/>
            <person name="Dunand C."/>
            <person name="Duplessis S."/>
            <person name="Durling M."/>
            <person name="Gonthier P."/>
            <person name="Grimwood J."/>
            <person name="Fossdal C.G."/>
            <person name="Hansson D."/>
            <person name="Henrissat B."/>
            <person name="Hietala A."/>
            <person name="Himmelstrand K."/>
            <person name="Hoffmeister D."/>
            <person name="Hogberg N."/>
            <person name="James T.Y."/>
            <person name="Karlsson M."/>
            <person name="Kohler A."/>
            <person name="Kues U."/>
            <person name="Lee Y.H."/>
            <person name="Lin Y.C."/>
            <person name="Lind M."/>
            <person name="Lindquist E."/>
            <person name="Lombard V."/>
            <person name="Lucas S."/>
            <person name="Lunden K."/>
            <person name="Morin E."/>
            <person name="Murat C."/>
            <person name="Park J."/>
            <person name="Raffaello T."/>
            <person name="Rouze P."/>
            <person name="Salamov A."/>
            <person name="Schmutz J."/>
            <person name="Solheim H."/>
            <person name="Stahlberg J."/>
            <person name="Velez H."/>
            <person name="de Vries R.P."/>
            <person name="Wiebenga A."/>
            <person name="Woodward S."/>
            <person name="Yakovlev I."/>
            <person name="Garbelotto M."/>
            <person name="Martin F."/>
            <person name="Grigoriev I.V."/>
            <person name="Stenlid J."/>
        </authorList>
    </citation>
    <scope>NUCLEOTIDE SEQUENCE [LARGE SCALE GENOMIC DNA]</scope>
    <source>
        <strain evidence="2 3">TC 32-1</strain>
    </source>
</reference>
<evidence type="ECO:0000256" key="1">
    <source>
        <dbReference type="SAM" id="Phobius"/>
    </source>
</evidence>
<dbReference type="OrthoDB" id="3223377at2759"/>
<dbReference type="PANTHER" id="PTHR40465:SF1">
    <property type="entry name" value="DUF6534 DOMAIN-CONTAINING PROTEIN"/>
    <property type="match status" value="1"/>
</dbReference>
<evidence type="ECO:0000313" key="2">
    <source>
        <dbReference type="EMBL" id="ETW76173.1"/>
    </source>
</evidence>
<dbReference type="GeneID" id="20673015"/>
<organism evidence="2 3">
    <name type="scientific">Heterobasidion irregulare (strain TC 32-1)</name>
    <dbReference type="NCBI Taxonomy" id="747525"/>
    <lineage>
        <taxon>Eukaryota</taxon>
        <taxon>Fungi</taxon>
        <taxon>Dikarya</taxon>
        <taxon>Basidiomycota</taxon>
        <taxon>Agaricomycotina</taxon>
        <taxon>Agaricomycetes</taxon>
        <taxon>Russulales</taxon>
        <taxon>Bondarzewiaceae</taxon>
        <taxon>Heterobasidion</taxon>
        <taxon>Heterobasidion annosum species complex</taxon>
    </lineage>
</organism>
<keyword evidence="1" id="KW-1133">Transmembrane helix</keyword>
<dbReference type="InParanoid" id="W4JRK7"/>
<feature type="transmembrane region" description="Helical" evidence="1">
    <location>
        <begin position="123"/>
        <end position="143"/>
    </location>
</feature>
<name>W4JRK7_HETIT</name>
<dbReference type="Proteomes" id="UP000030671">
    <property type="component" value="Unassembled WGS sequence"/>
</dbReference>
<feature type="transmembrane region" description="Helical" evidence="1">
    <location>
        <begin position="60"/>
        <end position="79"/>
    </location>
</feature>
<dbReference type="KEGG" id="hir:HETIRDRAFT_412317"/>
<dbReference type="HOGENOM" id="CLU_046025_16_2_1"/>
<gene>
    <name evidence="2" type="ORF">HETIRDRAFT_412317</name>
</gene>
<sequence>MVAAGNSSTSIDAPVPSGVLLLIGPVLIGGFFSWLLYGILIVQIYLYYITYTRDRILIKITVYGLFLVETFQSGIVVQMAWKWMVAGWGRQVALVEPGWAYNFIPITTAVVSLWVQSFYTWRIYALGKGLLVWKIIVSFITAFL</sequence>
<evidence type="ECO:0000313" key="3">
    <source>
        <dbReference type="Proteomes" id="UP000030671"/>
    </source>
</evidence>